<evidence type="ECO:0000256" key="1">
    <source>
        <dbReference type="ARBA" id="ARBA00022553"/>
    </source>
</evidence>
<reference evidence="7" key="1">
    <citation type="journal article" date="2014" name="Nat. Commun.">
        <title>The emerging biofuel crop Camelina sativa retains a highly undifferentiated hexaploid genome structure.</title>
        <authorList>
            <person name="Kagale S."/>
            <person name="Koh C."/>
            <person name="Nixon J."/>
            <person name="Bollina V."/>
            <person name="Clarke W.E."/>
            <person name="Tuteja R."/>
            <person name="Spillane C."/>
            <person name="Robinson S.J."/>
            <person name="Links M.G."/>
            <person name="Clarke C."/>
            <person name="Higgins E.E."/>
            <person name="Huebert T."/>
            <person name="Sharpe A.G."/>
            <person name="Parkin I.A."/>
        </authorList>
    </citation>
    <scope>NUCLEOTIDE SEQUENCE [LARGE SCALE GENOMIC DNA]</scope>
    <source>
        <strain evidence="7">cv. DH55</strain>
    </source>
</reference>
<dbReference type="InterPro" id="IPR000719">
    <property type="entry name" value="Prot_kinase_dom"/>
</dbReference>
<dbReference type="PROSITE" id="PS50011">
    <property type="entry name" value="PROTEIN_KINASE_DOM"/>
    <property type="match status" value="1"/>
</dbReference>
<dbReference type="PANTHER" id="PTHR47983:SF24">
    <property type="entry name" value="F11A17.22 PROTEIN-RELATED"/>
    <property type="match status" value="1"/>
</dbReference>
<keyword evidence="5" id="KW-0067">ATP-binding</keyword>
<evidence type="ECO:0000259" key="6">
    <source>
        <dbReference type="PROSITE" id="PS50011"/>
    </source>
</evidence>
<name>A0ABM0VYV7_CAMSA</name>
<keyword evidence="7" id="KW-1185">Reference proteome</keyword>
<feature type="domain" description="Protein kinase" evidence="6">
    <location>
        <begin position="1"/>
        <end position="152"/>
    </location>
</feature>
<accession>A0ABM0VYV7</accession>
<evidence type="ECO:0000313" key="8">
    <source>
        <dbReference type="RefSeq" id="XP_010463272.1"/>
    </source>
</evidence>
<reference evidence="8" key="2">
    <citation type="submission" date="2025-08" db="UniProtKB">
        <authorList>
            <consortium name="RefSeq"/>
        </authorList>
    </citation>
    <scope>IDENTIFICATION</scope>
    <source>
        <tissue evidence="8">Leaf</tissue>
    </source>
</reference>
<proteinExistence type="predicted"/>
<evidence type="ECO:0000256" key="4">
    <source>
        <dbReference type="ARBA" id="ARBA00022777"/>
    </source>
</evidence>
<evidence type="ECO:0000256" key="2">
    <source>
        <dbReference type="ARBA" id="ARBA00022679"/>
    </source>
</evidence>
<dbReference type="PANTHER" id="PTHR47983">
    <property type="entry name" value="PTO-INTERACTING PROTEIN 1-LIKE"/>
    <property type="match status" value="1"/>
</dbReference>
<dbReference type="GeneID" id="104743943"/>
<dbReference type="Proteomes" id="UP000694864">
    <property type="component" value="Chromosome 14"/>
</dbReference>
<dbReference type="RefSeq" id="XP_010463272.1">
    <property type="nucleotide sequence ID" value="XM_010464970.1"/>
</dbReference>
<keyword evidence="4" id="KW-0418">Kinase</keyword>
<evidence type="ECO:0000256" key="5">
    <source>
        <dbReference type="ARBA" id="ARBA00022840"/>
    </source>
</evidence>
<protein>
    <submittedName>
        <fullName evidence="8">Pto-interacting protein 1-like</fullName>
    </submittedName>
</protein>
<gene>
    <name evidence="8" type="primary">LOC104743943</name>
</gene>
<dbReference type="InterPro" id="IPR052101">
    <property type="entry name" value="Plant_StressResp_Kinase"/>
</dbReference>
<organism evidence="7 8">
    <name type="scientific">Camelina sativa</name>
    <name type="common">False flax</name>
    <name type="synonym">Myagrum sativum</name>
    <dbReference type="NCBI Taxonomy" id="90675"/>
    <lineage>
        <taxon>Eukaryota</taxon>
        <taxon>Viridiplantae</taxon>
        <taxon>Streptophyta</taxon>
        <taxon>Embryophyta</taxon>
        <taxon>Tracheophyta</taxon>
        <taxon>Spermatophyta</taxon>
        <taxon>Magnoliopsida</taxon>
        <taxon>eudicotyledons</taxon>
        <taxon>Gunneridae</taxon>
        <taxon>Pentapetalae</taxon>
        <taxon>rosids</taxon>
        <taxon>malvids</taxon>
        <taxon>Brassicales</taxon>
        <taxon>Brassicaceae</taxon>
        <taxon>Camelineae</taxon>
        <taxon>Camelina</taxon>
    </lineage>
</organism>
<dbReference type="Gene3D" id="1.10.510.10">
    <property type="entry name" value="Transferase(Phosphotransferase) domain 1"/>
    <property type="match status" value="1"/>
</dbReference>
<dbReference type="Pfam" id="PF07714">
    <property type="entry name" value="PK_Tyr_Ser-Thr"/>
    <property type="match status" value="1"/>
</dbReference>
<evidence type="ECO:0000256" key="3">
    <source>
        <dbReference type="ARBA" id="ARBA00022741"/>
    </source>
</evidence>
<keyword evidence="3" id="KW-0547">Nucleotide-binding</keyword>
<dbReference type="InterPro" id="IPR011009">
    <property type="entry name" value="Kinase-like_dom_sf"/>
</dbReference>
<evidence type="ECO:0000313" key="7">
    <source>
        <dbReference type="Proteomes" id="UP000694864"/>
    </source>
</evidence>
<keyword evidence="1" id="KW-0597">Phosphoprotein</keyword>
<sequence>MKSSNMFLFDDDVAKVAYLDFSDKVINMAVRFHSAGCMIGGSYGHRAPEYTLTGTLSTKSDVYCFGIVLLELLTGRKDIDLTLPSGEHSLVRWATPKLSKDKVEQWVDPSLLGEYPSEDVAKLAAVAALCVRIDPDFKPDMSIVVKALEPLLNPPPSSQNPHRNPY</sequence>
<keyword evidence="2" id="KW-0808">Transferase</keyword>
<dbReference type="SUPFAM" id="SSF56112">
    <property type="entry name" value="Protein kinase-like (PK-like)"/>
    <property type="match status" value="1"/>
</dbReference>
<dbReference type="InterPro" id="IPR001245">
    <property type="entry name" value="Ser-Thr/Tyr_kinase_cat_dom"/>
</dbReference>